<evidence type="ECO:0000256" key="2">
    <source>
        <dbReference type="ARBA" id="ARBA00022676"/>
    </source>
</evidence>
<dbReference type="Proteomes" id="UP000216339">
    <property type="component" value="Unassembled WGS sequence"/>
</dbReference>
<comment type="similarity">
    <text evidence="1">Belongs to the glycosyltransferase 2 family.</text>
</comment>
<feature type="domain" description="Glycosyltransferase 2-like" evidence="4">
    <location>
        <begin position="7"/>
        <end position="129"/>
    </location>
</feature>
<dbReference type="InterPro" id="IPR029044">
    <property type="entry name" value="Nucleotide-diphossugar_trans"/>
</dbReference>
<keyword evidence="3" id="KW-0808">Transferase</keyword>
<evidence type="ECO:0000259" key="4">
    <source>
        <dbReference type="Pfam" id="PF00535"/>
    </source>
</evidence>
<dbReference type="OrthoDB" id="9771846at2"/>
<dbReference type="GO" id="GO:0016757">
    <property type="term" value="F:glycosyltransferase activity"/>
    <property type="evidence" value="ECO:0007669"/>
    <property type="project" value="UniProtKB-KW"/>
</dbReference>
<dbReference type="CDD" id="cd04186">
    <property type="entry name" value="GT_2_like_c"/>
    <property type="match status" value="1"/>
</dbReference>
<dbReference type="RefSeq" id="WP_095510269.1">
    <property type="nucleotide sequence ID" value="NZ_MQWD01000001.1"/>
</dbReference>
<dbReference type="InterPro" id="IPR001173">
    <property type="entry name" value="Glyco_trans_2-like"/>
</dbReference>
<dbReference type="Gene3D" id="3.90.550.10">
    <property type="entry name" value="Spore Coat Polysaccharide Biosynthesis Protein SpsA, Chain A"/>
    <property type="match status" value="1"/>
</dbReference>
<dbReference type="SUPFAM" id="SSF53448">
    <property type="entry name" value="Nucleotide-diphospho-sugar transferases"/>
    <property type="match status" value="1"/>
</dbReference>
<dbReference type="AlphaFoldDB" id="A0A271IZQ0"/>
<keyword evidence="2" id="KW-0328">Glycosyltransferase</keyword>
<dbReference type="Pfam" id="PF00535">
    <property type="entry name" value="Glycos_transf_2"/>
    <property type="match status" value="1"/>
</dbReference>
<reference evidence="5 6" key="1">
    <citation type="submission" date="2016-11" db="EMBL/GenBank/DDBJ databases">
        <title>Study of marine rhodopsin-containing bacteria.</title>
        <authorList>
            <person name="Yoshizawa S."/>
            <person name="Kumagai Y."/>
            <person name="Kogure K."/>
        </authorList>
    </citation>
    <scope>NUCLEOTIDE SEQUENCE [LARGE SCALE GENOMIC DNA]</scope>
    <source>
        <strain evidence="5 6">SAORIC-28</strain>
    </source>
</reference>
<dbReference type="PANTHER" id="PTHR43179">
    <property type="entry name" value="RHAMNOSYLTRANSFERASE WBBL"/>
    <property type="match status" value="1"/>
</dbReference>
<comment type="caution">
    <text evidence="5">The sequence shown here is derived from an EMBL/GenBank/DDBJ whole genome shotgun (WGS) entry which is preliminary data.</text>
</comment>
<keyword evidence="6" id="KW-1185">Reference proteome</keyword>
<evidence type="ECO:0000313" key="6">
    <source>
        <dbReference type="Proteomes" id="UP000216339"/>
    </source>
</evidence>
<evidence type="ECO:0000313" key="5">
    <source>
        <dbReference type="EMBL" id="PAP76610.1"/>
    </source>
</evidence>
<name>A0A271IZQ0_9BACT</name>
<dbReference type="GO" id="GO:0016787">
    <property type="term" value="F:hydrolase activity"/>
    <property type="evidence" value="ECO:0007669"/>
    <property type="project" value="UniProtKB-KW"/>
</dbReference>
<dbReference type="EMBL" id="MQWD01000001">
    <property type="protein sequence ID" value="PAP76610.1"/>
    <property type="molecule type" value="Genomic_DNA"/>
</dbReference>
<keyword evidence="5" id="KW-0378">Hydrolase</keyword>
<evidence type="ECO:0000256" key="3">
    <source>
        <dbReference type="ARBA" id="ARBA00022679"/>
    </source>
</evidence>
<gene>
    <name evidence="5" type="ORF">BSZ37_09230</name>
</gene>
<evidence type="ECO:0000256" key="1">
    <source>
        <dbReference type="ARBA" id="ARBA00006739"/>
    </source>
</evidence>
<sequence>MSVPRVSVVIVTWNGRLLLERFLPSVLATDYPDLEVVVADNASEDGTAEWLAEAHPEVVMARHAENLLFAGGNNAAVPYATGDLVCFLNNDVEVPPGWLTPLVAALDDPGVVAVQPKLLQHGDRTQFEYAGASGGVLDAFGYPFTRGRLFDTLEPDTGQYDDACDVFWATGAALLVRRDAFETAGGFDEAFGMHMEEIDLCWRMQRAGGRIRVEPASEVYHLGGASLPQGDPRKMFFNVRNSLVMLAKNLPPREARRALRGRRVLDAVAAARSWIGGDRAEADAIRRAVREARERIRSVDGPPEAERPVLPPYRGSVVLDYFLRGRRRFSDLPASAFRPGWRPTPPAT</sequence>
<dbReference type="PANTHER" id="PTHR43179:SF12">
    <property type="entry name" value="GALACTOFURANOSYLTRANSFERASE GLFT2"/>
    <property type="match status" value="1"/>
</dbReference>
<proteinExistence type="inferred from homology"/>
<accession>A0A271IZQ0</accession>
<protein>
    <submittedName>
        <fullName evidence="5">Glycosyl hydrolase</fullName>
    </submittedName>
</protein>
<organism evidence="5 6">
    <name type="scientific">Rubrivirga marina</name>
    <dbReference type="NCBI Taxonomy" id="1196024"/>
    <lineage>
        <taxon>Bacteria</taxon>
        <taxon>Pseudomonadati</taxon>
        <taxon>Rhodothermota</taxon>
        <taxon>Rhodothermia</taxon>
        <taxon>Rhodothermales</taxon>
        <taxon>Rubricoccaceae</taxon>
        <taxon>Rubrivirga</taxon>
    </lineage>
</organism>